<evidence type="ECO:0000256" key="2">
    <source>
        <dbReference type="SAM" id="SignalP"/>
    </source>
</evidence>
<feature type="compositionally biased region" description="Polar residues" evidence="1">
    <location>
        <begin position="235"/>
        <end position="255"/>
    </location>
</feature>
<keyword evidence="2" id="KW-0732">Signal</keyword>
<name>A0A6G1PBS8_CHAAH</name>
<reference evidence="4" key="2">
    <citation type="submission" date="2019-02" db="EMBL/GenBank/DDBJ databases">
        <title>Opniocepnalus argus Var Kimnra genome.</title>
        <authorList>
            <person name="Zhou C."/>
            <person name="Xiao S."/>
        </authorList>
    </citation>
    <scope>NUCLEOTIDE SEQUENCE [LARGE SCALE GENOMIC DNA]</scope>
</reference>
<feature type="compositionally biased region" description="Polar residues" evidence="1">
    <location>
        <begin position="31"/>
        <end position="46"/>
    </location>
</feature>
<evidence type="ECO:0000313" key="4">
    <source>
        <dbReference type="Proteomes" id="UP000503349"/>
    </source>
</evidence>
<evidence type="ECO:0008006" key="5">
    <source>
        <dbReference type="Google" id="ProtNLM"/>
    </source>
</evidence>
<gene>
    <name evidence="3" type="ORF">EXN66_Car003364</name>
</gene>
<feature type="region of interest" description="Disordered" evidence="1">
    <location>
        <begin position="180"/>
        <end position="255"/>
    </location>
</feature>
<feature type="region of interest" description="Disordered" evidence="1">
    <location>
        <begin position="25"/>
        <end position="46"/>
    </location>
</feature>
<dbReference type="EMBL" id="CM015714">
    <property type="protein sequence ID" value="KAF3687692.1"/>
    <property type="molecule type" value="Genomic_DNA"/>
</dbReference>
<feature type="compositionally biased region" description="Polar residues" evidence="1">
    <location>
        <begin position="202"/>
        <end position="219"/>
    </location>
</feature>
<dbReference type="AlphaFoldDB" id="A0A6G1PBS8"/>
<evidence type="ECO:0000313" key="3">
    <source>
        <dbReference type="EMBL" id="KAF3687692.1"/>
    </source>
</evidence>
<evidence type="ECO:0000256" key="1">
    <source>
        <dbReference type="SAM" id="MobiDB-lite"/>
    </source>
</evidence>
<accession>A0A6G1PBS8</accession>
<organism evidence="3 4">
    <name type="scientific">Channa argus</name>
    <name type="common">Northern snakehead</name>
    <name type="synonym">Ophicephalus argus</name>
    <dbReference type="NCBI Taxonomy" id="215402"/>
    <lineage>
        <taxon>Eukaryota</taxon>
        <taxon>Metazoa</taxon>
        <taxon>Chordata</taxon>
        <taxon>Craniata</taxon>
        <taxon>Vertebrata</taxon>
        <taxon>Euteleostomi</taxon>
        <taxon>Actinopterygii</taxon>
        <taxon>Neopterygii</taxon>
        <taxon>Teleostei</taxon>
        <taxon>Neoteleostei</taxon>
        <taxon>Acanthomorphata</taxon>
        <taxon>Anabantaria</taxon>
        <taxon>Anabantiformes</taxon>
        <taxon>Channoidei</taxon>
        <taxon>Channidae</taxon>
        <taxon>Channa</taxon>
    </lineage>
</organism>
<feature type="signal peptide" evidence="2">
    <location>
        <begin position="1"/>
        <end position="16"/>
    </location>
</feature>
<sequence>MLIIVLLASFTGKVSTTPVRPDVLPPLLSQGGATQAPQVQPVEATNQKPQALTPLSPIVEQAQHEALQLPGAQGGPQVYPSLQQYIWSLLGGSPMMIPLQPGVQESLAANQPAPPQQPLVFSPYGYFPQLFSPYGNQLSSTLGSSSEELETPAKIGQLGVYMPNVLTNLPVGAVQPVSQGAGLANPEQQSIAPTGGKPSAGVPQTQRLASSGPQPNTNRVAGLERAAQAAAPAHTSVQPTVQPTPGNRAQGCSHQ</sequence>
<proteinExistence type="predicted"/>
<reference evidence="3 4" key="1">
    <citation type="submission" date="2019-02" db="EMBL/GenBank/DDBJ databases">
        <title>Opniocepnalus argus genome.</title>
        <authorList>
            <person name="Zhou C."/>
            <person name="Xiao S."/>
        </authorList>
    </citation>
    <scope>NUCLEOTIDE SEQUENCE [LARGE SCALE GENOMIC DNA]</scope>
    <source>
        <strain evidence="3">OARG1902GOOAL</strain>
        <tissue evidence="3">Muscle</tissue>
    </source>
</reference>
<protein>
    <recommendedName>
        <fullName evidence="5">Ameloblastin</fullName>
    </recommendedName>
</protein>
<keyword evidence="4" id="KW-1185">Reference proteome</keyword>
<feature type="chain" id="PRO_5026206453" description="Ameloblastin" evidence="2">
    <location>
        <begin position="17"/>
        <end position="255"/>
    </location>
</feature>
<dbReference type="Proteomes" id="UP000503349">
    <property type="component" value="Chromosome 3"/>
</dbReference>